<dbReference type="CDD" id="cd04301">
    <property type="entry name" value="NAT_SF"/>
    <property type="match status" value="1"/>
</dbReference>
<dbReference type="EC" id="2.3.-.-" evidence="4"/>
<accession>A0ABV7CKR0</accession>
<name>A0ABV7CKR0_9GAMM</name>
<dbReference type="PROSITE" id="PS51186">
    <property type="entry name" value="GNAT"/>
    <property type="match status" value="1"/>
</dbReference>
<keyword evidence="2 4" id="KW-0012">Acyltransferase</keyword>
<dbReference type="EMBL" id="JBHRSD010000017">
    <property type="protein sequence ID" value="MFC3033136.1"/>
    <property type="molecule type" value="Genomic_DNA"/>
</dbReference>
<evidence type="ECO:0000256" key="1">
    <source>
        <dbReference type="ARBA" id="ARBA00022679"/>
    </source>
</evidence>
<gene>
    <name evidence="4" type="ORF">ACFOEE_11450</name>
</gene>
<dbReference type="Pfam" id="PF00583">
    <property type="entry name" value="Acetyltransf_1"/>
    <property type="match status" value="1"/>
</dbReference>
<protein>
    <submittedName>
        <fullName evidence="4">GNAT family N-acetyltransferase</fullName>
        <ecNumber evidence="4">2.3.-.-</ecNumber>
    </submittedName>
</protein>
<evidence type="ECO:0000256" key="2">
    <source>
        <dbReference type="ARBA" id="ARBA00023315"/>
    </source>
</evidence>
<dbReference type="PANTHER" id="PTHR43072:SF23">
    <property type="entry name" value="UPF0039 PROTEIN C11D3.02C"/>
    <property type="match status" value="1"/>
</dbReference>
<dbReference type="Gene3D" id="3.40.630.30">
    <property type="match status" value="1"/>
</dbReference>
<evidence type="ECO:0000259" key="3">
    <source>
        <dbReference type="PROSITE" id="PS51186"/>
    </source>
</evidence>
<dbReference type="InterPro" id="IPR000182">
    <property type="entry name" value="GNAT_dom"/>
</dbReference>
<reference evidence="5" key="1">
    <citation type="journal article" date="2019" name="Int. J. Syst. Evol. Microbiol.">
        <title>The Global Catalogue of Microorganisms (GCM) 10K type strain sequencing project: providing services to taxonomists for standard genome sequencing and annotation.</title>
        <authorList>
            <consortium name="The Broad Institute Genomics Platform"/>
            <consortium name="The Broad Institute Genome Sequencing Center for Infectious Disease"/>
            <person name="Wu L."/>
            <person name="Ma J."/>
        </authorList>
    </citation>
    <scope>NUCLEOTIDE SEQUENCE [LARGE SCALE GENOMIC DNA]</scope>
    <source>
        <strain evidence="5">KCTC 42730</strain>
    </source>
</reference>
<keyword evidence="1 4" id="KW-0808">Transferase</keyword>
<evidence type="ECO:0000313" key="4">
    <source>
        <dbReference type="EMBL" id="MFC3033136.1"/>
    </source>
</evidence>
<organism evidence="4 5">
    <name type="scientific">Pseudoalteromonas fenneropenaei</name>
    <dbReference type="NCBI Taxonomy" id="1737459"/>
    <lineage>
        <taxon>Bacteria</taxon>
        <taxon>Pseudomonadati</taxon>
        <taxon>Pseudomonadota</taxon>
        <taxon>Gammaproteobacteria</taxon>
        <taxon>Alteromonadales</taxon>
        <taxon>Pseudoalteromonadaceae</taxon>
        <taxon>Pseudoalteromonas</taxon>
    </lineage>
</organism>
<dbReference type="SUPFAM" id="SSF55729">
    <property type="entry name" value="Acyl-CoA N-acyltransferases (Nat)"/>
    <property type="match status" value="1"/>
</dbReference>
<keyword evidence="5" id="KW-1185">Reference proteome</keyword>
<dbReference type="GO" id="GO:0016746">
    <property type="term" value="F:acyltransferase activity"/>
    <property type="evidence" value="ECO:0007669"/>
    <property type="project" value="UniProtKB-KW"/>
</dbReference>
<sequence>MSNIINTTDSLPSGIRPAQLADLSAIVAIYNQTIAGRMVTADTEEVSVESRREWFLGHTATRPIFVYEEAGVVLAWISFKSFYGRPAYNGTVEVSIYITKQAQGKGLGKKLLEFAEQFAPSIKVNVLLGFIFSHNLPSIALFERQGFTLWGQLPEIAVMDDKRYSLSIFGKQLDKHTLTT</sequence>
<dbReference type="Proteomes" id="UP001595453">
    <property type="component" value="Unassembled WGS sequence"/>
</dbReference>
<dbReference type="InterPro" id="IPR016181">
    <property type="entry name" value="Acyl_CoA_acyltransferase"/>
</dbReference>
<dbReference type="RefSeq" id="WP_377124302.1">
    <property type="nucleotide sequence ID" value="NZ_JBHRSD010000017.1"/>
</dbReference>
<dbReference type="PANTHER" id="PTHR43072">
    <property type="entry name" value="N-ACETYLTRANSFERASE"/>
    <property type="match status" value="1"/>
</dbReference>
<feature type="domain" description="N-acetyltransferase" evidence="3">
    <location>
        <begin position="13"/>
        <end position="164"/>
    </location>
</feature>
<comment type="caution">
    <text evidence="4">The sequence shown here is derived from an EMBL/GenBank/DDBJ whole genome shotgun (WGS) entry which is preliminary data.</text>
</comment>
<proteinExistence type="predicted"/>
<evidence type="ECO:0000313" key="5">
    <source>
        <dbReference type="Proteomes" id="UP001595453"/>
    </source>
</evidence>